<proteinExistence type="predicted"/>
<name>A0A5B7IFN2_PORTR</name>
<reference evidence="1 2" key="1">
    <citation type="submission" date="2019-05" db="EMBL/GenBank/DDBJ databases">
        <title>Another draft genome of Portunus trituberculatus and its Hox gene families provides insights of decapod evolution.</title>
        <authorList>
            <person name="Jeong J.-H."/>
            <person name="Song I."/>
            <person name="Kim S."/>
            <person name="Choi T."/>
            <person name="Kim D."/>
            <person name="Ryu S."/>
            <person name="Kim W."/>
        </authorList>
    </citation>
    <scope>NUCLEOTIDE SEQUENCE [LARGE SCALE GENOMIC DNA]</scope>
    <source>
        <tissue evidence="1">Muscle</tissue>
    </source>
</reference>
<gene>
    <name evidence="1" type="ORF">E2C01_075235</name>
</gene>
<protein>
    <submittedName>
        <fullName evidence="1">Uncharacterized protein</fullName>
    </submittedName>
</protein>
<organism evidence="1 2">
    <name type="scientific">Portunus trituberculatus</name>
    <name type="common">Swimming crab</name>
    <name type="synonym">Neptunus trituberculatus</name>
    <dbReference type="NCBI Taxonomy" id="210409"/>
    <lineage>
        <taxon>Eukaryota</taxon>
        <taxon>Metazoa</taxon>
        <taxon>Ecdysozoa</taxon>
        <taxon>Arthropoda</taxon>
        <taxon>Crustacea</taxon>
        <taxon>Multicrustacea</taxon>
        <taxon>Malacostraca</taxon>
        <taxon>Eumalacostraca</taxon>
        <taxon>Eucarida</taxon>
        <taxon>Decapoda</taxon>
        <taxon>Pleocyemata</taxon>
        <taxon>Brachyura</taxon>
        <taxon>Eubrachyura</taxon>
        <taxon>Portunoidea</taxon>
        <taxon>Portunidae</taxon>
        <taxon>Portuninae</taxon>
        <taxon>Portunus</taxon>
    </lineage>
</organism>
<sequence>MDCSFLPADMLQEDRKPKQDKSMAGCLRCLTCGKRSLLTLFGSPAYSFSKSRVHSCHNYLAHIMYPAFCIEKTEKL</sequence>
<evidence type="ECO:0000313" key="1">
    <source>
        <dbReference type="EMBL" id="MPC80649.1"/>
    </source>
</evidence>
<dbReference type="Proteomes" id="UP000324222">
    <property type="component" value="Unassembled WGS sequence"/>
</dbReference>
<dbReference type="AlphaFoldDB" id="A0A5B7IFN2"/>
<dbReference type="EMBL" id="VSRR010054622">
    <property type="protein sequence ID" value="MPC80649.1"/>
    <property type="molecule type" value="Genomic_DNA"/>
</dbReference>
<keyword evidence="2" id="KW-1185">Reference proteome</keyword>
<evidence type="ECO:0000313" key="2">
    <source>
        <dbReference type="Proteomes" id="UP000324222"/>
    </source>
</evidence>
<accession>A0A5B7IFN2</accession>
<comment type="caution">
    <text evidence="1">The sequence shown here is derived from an EMBL/GenBank/DDBJ whole genome shotgun (WGS) entry which is preliminary data.</text>
</comment>